<proteinExistence type="predicted"/>
<keyword evidence="1" id="KW-0472">Membrane</keyword>
<dbReference type="STRING" id="2010991.A0A3M2SHA1"/>
<keyword evidence="1" id="KW-1133">Transmembrane helix</keyword>
<evidence type="ECO:0000313" key="2">
    <source>
        <dbReference type="EMBL" id="RMJ16940.1"/>
    </source>
</evidence>
<evidence type="ECO:0000256" key="1">
    <source>
        <dbReference type="SAM" id="Phobius"/>
    </source>
</evidence>
<dbReference type="Proteomes" id="UP000277212">
    <property type="component" value="Unassembled WGS sequence"/>
</dbReference>
<dbReference type="AlphaFoldDB" id="A0A3M2SHA1"/>
<keyword evidence="1" id="KW-0812">Transmembrane</keyword>
<protein>
    <recommendedName>
        <fullName evidence="4">PSI domain-containing protein</fullName>
    </recommendedName>
</protein>
<evidence type="ECO:0008006" key="4">
    <source>
        <dbReference type="Google" id="ProtNLM"/>
    </source>
</evidence>
<evidence type="ECO:0000313" key="3">
    <source>
        <dbReference type="Proteomes" id="UP000277212"/>
    </source>
</evidence>
<comment type="caution">
    <text evidence="2">The sequence shown here is derived from an EMBL/GenBank/DDBJ whole genome shotgun (WGS) entry which is preliminary data.</text>
</comment>
<reference evidence="2 3" key="1">
    <citation type="submission" date="2017-06" db="EMBL/GenBank/DDBJ databases">
        <title>Comparative genomic analysis of Ambrosia Fusariam Clade fungi.</title>
        <authorList>
            <person name="Stajich J.E."/>
            <person name="Carrillo J."/>
            <person name="Kijimoto T."/>
            <person name="Eskalen A."/>
            <person name="O'Donnell K."/>
            <person name="Kasson M."/>
        </authorList>
    </citation>
    <scope>NUCLEOTIDE SEQUENCE [LARGE SCALE GENOMIC DNA]</scope>
    <source>
        <strain evidence="2">UCR3666</strain>
    </source>
</reference>
<sequence>MNAPWLSSDEIQALRANFSQAEDQDEHFRRCWSKQTCHNCLAASQCSWCPFTWSCVPNSHKIPLLAPAYDENVCPHWAERWELRTRPLGCQVSSITSITSIVSITSTLVFVLLVFFIVKGVRWFRHYHKTHPRWWRQLHRYRWYRIITLRELREGEYEPLLPGSWPGRDGSP</sequence>
<accession>A0A3M2SHA1</accession>
<gene>
    <name evidence="2" type="ORF">CDV36_003427</name>
</gene>
<dbReference type="OrthoDB" id="5427091at2759"/>
<feature type="transmembrane region" description="Helical" evidence="1">
    <location>
        <begin position="95"/>
        <end position="118"/>
    </location>
</feature>
<name>A0A3M2SHA1_9HYPO</name>
<organism evidence="2 3">
    <name type="scientific">Fusarium kuroshium</name>
    <dbReference type="NCBI Taxonomy" id="2010991"/>
    <lineage>
        <taxon>Eukaryota</taxon>
        <taxon>Fungi</taxon>
        <taxon>Dikarya</taxon>
        <taxon>Ascomycota</taxon>
        <taxon>Pezizomycotina</taxon>
        <taxon>Sordariomycetes</taxon>
        <taxon>Hypocreomycetidae</taxon>
        <taxon>Hypocreales</taxon>
        <taxon>Nectriaceae</taxon>
        <taxon>Fusarium</taxon>
        <taxon>Fusarium solani species complex</taxon>
    </lineage>
</organism>
<keyword evidence="3" id="KW-1185">Reference proteome</keyword>
<dbReference type="EMBL" id="NKUJ01000040">
    <property type="protein sequence ID" value="RMJ16940.1"/>
    <property type="molecule type" value="Genomic_DNA"/>
</dbReference>